<evidence type="ECO:0000313" key="12">
    <source>
        <dbReference type="Proteomes" id="UP001558652"/>
    </source>
</evidence>
<dbReference type="Proteomes" id="UP001558652">
    <property type="component" value="Unassembled WGS sequence"/>
</dbReference>
<protein>
    <submittedName>
        <fullName evidence="11">Uncharacterized protein</fullName>
    </submittedName>
</protein>
<accession>A0ABD0YQ32</accession>
<evidence type="ECO:0000313" key="11">
    <source>
        <dbReference type="EMBL" id="KAL1138093.1"/>
    </source>
</evidence>
<evidence type="ECO:0000256" key="5">
    <source>
        <dbReference type="ARBA" id="ARBA00022807"/>
    </source>
</evidence>
<evidence type="ECO:0000256" key="3">
    <source>
        <dbReference type="ARBA" id="ARBA00022703"/>
    </source>
</evidence>
<dbReference type="GO" id="GO:0008234">
    <property type="term" value="F:cysteine-type peptidase activity"/>
    <property type="evidence" value="ECO:0007669"/>
    <property type="project" value="UniProtKB-KW"/>
</dbReference>
<dbReference type="InterPro" id="IPR011600">
    <property type="entry name" value="Pept_C14_caspase"/>
</dbReference>
<evidence type="ECO:0000256" key="6">
    <source>
        <dbReference type="ARBA" id="ARBA00023145"/>
    </source>
</evidence>
<feature type="domain" description="Caspase family p20" evidence="9">
    <location>
        <begin position="108"/>
        <end position="189"/>
    </location>
</feature>
<dbReference type="CDD" id="cd01671">
    <property type="entry name" value="CARD"/>
    <property type="match status" value="1"/>
</dbReference>
<evidence type="ECO:0000256" key="2">
    <source>
        <dbReference type="ARBA" id="ARBA00022670"/>
    </source>
</evidence>
<evidence type="ECO:0000259" key="10">
    <source>
        <dbReference type="PROSITE" id="PS50209"/>
    </source>
</evidence>
<evidence type="ECO:0000259" key="8">
    <source>
        <dbReference type="PROSITE" id="PS50207"/>
    </source>
</evidence>
<keyword evidence="12" id="KW-1185">Reference proteome</keyword>
<proteinExistence type="inferred from homology"/>
<dbReference type="InterPro" id="IPR016129">
    <property type="entry name" value="Caspase_his_AS"/>
</dbReference>
<feature type="domain" description="Caspase family p10" evidence="8">
    <location>
        <begin position="209"/>
        <end position="281"/>
    </location>
</feature>
<gene>
    <name evidence="11" type="ORF">AAG570_009788</name>
</gene>
<evidence type="ECO:0000256" key="4">
    <source>
        <dbReference type="ARBA" id="ARBA00022801"/>
    </source>
</evidence>
<keyword evidence="6" id="KW-0865">Zymogen</keyword>
<dbReference type="SMART" id="SM00115">
    <property type="entry name" value="CASc"/>
    <property type="match status" value="1"/>
</dbReference>
<comment type="similarity">
    <text evidence="1 7">Belongs to the peptidase C14A family.</text>
</comment>
<dbReference type="InterPro" id="IPR015917">
    <property type="entry name" value="Pept_C14A"/>
</dbReference>
<evidence type="ECO:0000256" key="7">
    <source>
        <dbReference type="RuleBase" id="RU003971"/>
    </source>
</evidence>
<dbReference type="Gene3D" id="3.40.50.1460">
    <property type="match status" value="1"/>
</dbReference>
<keyword evidence="4" id="KW-0378">Hydrolase</keyword>
<dbReference type="Pfam" id="PF00656">
    <property type="entry name" value="Peptidase_C14"/>
    <property type="match status" value="1"/>
</dbReference>
<sequence length="283" mass="32315">MDPNDSKMIYRYLDKLIDETPDFEDILNALIKKKMFSPSMVSHIKSGETDRVRLTKLYEMVPKRGPEAFRNLISALEEVGCIELSQILSGKKIVVINSQKYLDTNKEEEFKEQIMNFSMMKEHADADSAVVVVMTHGGSGSNPYHIQLETSDGLSINSEWILEQFTDAKCPNLRSKPKIFIFDCCRGKYKYNTRIQYDGSLSGANKYLDMLIVYSSIPEFTSSRNADSGTVFSQRICQVFSEHAHSAHITDMLHQVVNELQDTQVPCFESRSFDKKLYFNPGL</sequence>
<feature type="domain" description="CARD" evidence="10">
    <location>
        <begin position="1"/>
        <end position="91"/>
    </location>
</feature>
<dbReference type="GO" id="GO:0006508">
    <property type="term" value="P:proteolysis"/>
    <property type="evidence" value="ECO:0007669"/>
    <property type="project" value="UniProtKB-KW"/>
</dbReference>
<dbReference type="PROSITE" id="PS50207">
    <property type="entry name" value="CASPASE_P10"/>
    <property type="match status" value="1"/>
</dbReference>
<evidence type="ECO:0000259" key="9">
    <source>
        <dbReference type="PROSITE" id="PS50208"/>
    </source>
</evidence>
<dbReference type="EMBL" id="JBFDAA010000004">
    <property type="protein sequence ID" value="KAL1138093.1"/>
    <property type="molecule type" value="Genomic_DNA"/>
</dbReference>
<keyword evidence="5" id="KW-0788">Thiol protease</keyword>
<reference evidence="11 12" key="1">
    <citation type="submission" date="2024-07" db="EMBL/GenBank/DDBJ databases">
        <title>Chromosome-level genome assembly of the water stick insect Ranatra chinensis (Heteroptera: Nepidae).</title>
        <authorList>
            <person name="Liu X."/>
        </authorList>
    </citation>
    <scope>NUCLEOTIDE SEQUENCE [LARGE SCALE GENOMIC DNA]</scope>
    <source>
        <strain evidence="11">Cailab_2021Rc</strain>
        <tissue evidence="11">Muscle</tissue>
    </source>
</reference>
<dbReference type="SUPFAM" id="SSF47986">
    <property type="entry name" value="DEATH domain"/>
    <property type="match status" value="1"/>
</dbReference>
<dbReference type="PROSITE" id="PS50209">
    <property type="entry name" value="CARD"/>
    <property type="match status" value="1"/>
</dbReference>
<dbReference type="AlphaFoldDB" id="A0ABD0YQ32"/>
<dbReference type="InterPro" id="IPR002138">
    <property type="entry name" value="Pept_C14_p10"/>
</dbReference>
<dbReference type="PANTHER" id="PTHR47901:SF8">
    <property type="entry name" value="CASPASE-3"/>
    <property type="match status" value="1"/>
</dbReference>
<keyword evidence="3" id="KW-0053">Apoptosis</keyword>
<dbReference type="SUPFAM" id="SSF52129">
    <property type="entry name" value="Caspase-like"/>
    <property type="match status" value="1"/>
</dbReference>
<organism evidence="11 12">
    <name type="scientific">Ranatra chinensis</name>
    <dbReference type="NCBI Taxonomy" id="642074"/>
    <lineage>
        <taxon>Eukaryota</taxon>
        <taxon>Metazoa</taxon>
        <taxon>Ecdysozoa</taxon>
        <taxon>Arthropoda</taxon>
        <taxon>Hexapoda</taxon>
        <taxon>Insecta</taxon>
        <taxon>Pterygota</taxon>
        <taxon>Neoptera</taxon>
        <taxon>Paraneoptera</taxon>
        <taxon>Hemiptera</taxon>
        <taxon>Heteroptera</taxon>
        <taxon>Panheteroptera</taxon>
        <taxon>Nepomorpha</taxon>
        <taxon>Nepidae</taxon>
        <taxon>Ranatrinae</taxon>
        <taxon>Ranatra</taxon>
    </lineage>
</organism>
<dbReference type="InterPro" id="IPR002398">
    <property type="entry name" value="Pept_C14"/>
</dbReference>
<dbReference type="InterPro" id="IPR001315">
    <property type="entry name" value="CARD"/>
</dbReference>
<dbReference type="Gene3D" id="1.10.533.10">
    <property type="entry name" value="Death Domain, Fas"/>
    <property type="match status" value="1"/>
</dbReference>
<dbReference type="PROSITE" id="PS50208">
    <property type="entry name" value="CASPASE_P20"/>
    <property type="match status" value="1"/>
</dbReference>
<name>A0ABD0YQ32_9HEMI</name>
<keyword evidence="2" id="KW-0645">Protease</keyword>
<dbReference type="PANTHER" id="PTHR47901">
    <property type="entry name" value="CASPASE RECRUITMENT DOMAIN-CONTAINING PROTEIN 18"/>
    <property type="match status" value="1"/>
</dbReference>
<comment type="caution">
    <text evidence="11">The sequence shown here is derived from an EMBL/GenBank/DDBJ whole genome shotgun (WGS) entry which is preliminary data.</text>
</comment>
<dbReference type="PROSITE" id="PS01121">
    <property type="entry name" value="CASPASE_HIS"/>
    <property type="match status" value="1"/>
</dbReference>
<dbReference type="InterPro" id="IPR011029">
    <property type="entry name" value="DEATH-like_dom_sf"/>
</dbReference>
<dbReference type="GO" id="GO:0006915">
    <property type="term" value="P:apoptotic process"/>
    <property type="evidence" value="ECO:0007669"/>
    <property type="project" value="UniProtKB-KW"/>
</dbReference>
<dbReference type="InterPro" id="IPR029030">
    <property type="entry name" value="Caspase-like_dom_sf"/>
</dbReference>
<dbReference type="PRINTS" id="PR00376">
    <property type="entry name" value="IL1BCENZYME"/>
</dbReference>
<dbReference type="InterPro" id="IPR001309">
    <property type="entry name" value="Pept_C14_p20"/>
</dbReference>
<evidence type="ECO:0000256" key="1">
    <source>
        <dbReference type="ARBA" id="ARBA00010134"/>
    </source>
</evidence>